<feature type="transmembrane region" description="Helical" evidence="1">
    <location>
        <begin position="84"/>
        <end position="103"/>
    </location>
</feature>
<dbReference type="EMBL" id="CATOUU010001005">
    <property type="protein sequence ID" value="CAI9966319.1"/>
    <property type="molecule type" value="Genomic_DNA"/>
</dbReference>
<dbReference type="Proteomes" id="UP001642409">
    <property type="component" value="Unassembled WGS sequence"/>
</dbReference>
<evidence type="ECO:0000256" key="1">
    <source>
        <dbReference type="SAM" id="Phobius"/>
    </source>
</evidence>
<organism evidence="2">
    <name type="scientific">Hexamita inflata</name>
    <dbReference type="NCBI Taxonomy" id="28002"/>
    <lineage>
        <taxon>Eukaryota</taxon>
        <taxon>Metamonada</taxon>
        <taxon>Diplomonadida</taxon>
        <taxon>Hexamitidae</taxon>
        <taxon>Hexamitinae</taxon>
        <taxon>Hexamita</taxon>
    </lineage>
</organism>
<evidence type="ECO:0000313" key="3">
    <source>
        <dbReference type="EMBL" id="CAL6091015.1"/>
    </source>
</evidence>
<dbReference type="AlphaFoldDB" id="A0AA86R5J0"/>
<keyword evidence="4" id="KW-1185">Reference proteome</keyword>
<comment type="caution">
    <text evidence="2">The sequence shown here is derived from an EMBL/GenBank/DDBJ whole genome shotgun (WGS) entry which is preliminary data.</text>
</comment>
<evidence type="ECO:0000313" key="4">
    <source>
        <dbReference type="Proteomes" id="UP001642409"/>
    </source>
</evidence>
<accession>A0AA86R5J0</accession>
<keyword evidence="1" id="KW-0472">Membrane</keyword>
<gene>
    <name evidence="2" type="ORF">HINF_LOCUS53964</name>
    <name evidence="3" type="ORF">HINF_LOCUS65584</name>
</gene>
<name>A0AA86R5J0_9EUKA</name>
<dbReference type="EMBL" id="CAXDID020000432">
    <property type="protein sequence ID" value="CAL6091015.1"/>
    <property type="molecule type" value="Genomic_DNA"/>
</dbReference>
<reference evidence="3 4" key="2">
    <citation type="submission" date="2024-07" db="EMBL/GenBank/DDBJ databases">
        <authorList>
            <person name="Akdeniz Z."/>
        </authorList>
    </citation>
    <scope>NUCLEOTIDE SEQUENCE [LARGE SCALE GENOMIC DNA]</scope>
</reference>
<sequence>MLDFVKQNKRLTLLFIGRCPTGSSTHNSGRRVLHPELVSLNFSSKVARGASKLCIGAEALMRSRKRYPSPVRSIVFEVGRSRRIYYLPLLFEHFITQSMFRVLYPSVDLGTDVKIIIYVTAIMILVELSQYLLITRW</sequence>
<feature type="transmembrane region" description="Helical" evidence="1">
    <location>
        <begin position="115"/>
        <end position="134"/>
    </location>
</feature>
<protein>
    <submittedName>
        <fullName evidence="3">Hypothetical_protein</fullName>
    </submittedName>
</protein>
<evidence type="ECO:0000313" key="2">
    <source>
        <dbReference type="EMBL" id="CAI9966319.1"/>
    </source>
</evidence>
<keyword evidence="1" id="KW-0812">Transmembrane</keyword>
<reference evidence="2" key="1">
    <citation type="submission" date="2023-06" db="EMBL/GenBank/DDBJ databases">
        <authorList>
            <person name="Kurt Z."/>
        </authorList>
    </citation>
    <scope>NUCLEOTIDE SEQUENCE</scope>
</reference>
<keyword evidence="1" id="KW-1133">Transmembrane helix</keyword>
<proteinExistence type="predicted"/>